<keyword evidence="4 7" id="KW-1133">Transmembrane helix</keyword>
<dbReference type="InterPro" id="IPR025857">
    <property type="entry name" value="MacB_PCD"/>
</dbReference>
<dbReference type="PANTHER" id="PTHR30572">
    <property type="entry name" value="MEMBRANE COMPONENT OF TRANSPORTER-RELATED"/>
    <property type="match status" value="1"/>
</dbReference>
<name>A0A7G6WU66_9ACTN</name>
<dbReference type="Proteomes" id="UP000515563">
    <property type="component" value="Chromosome"/>
</dbReference>
<keyword evidence="5 7" id="KW-0472">Membrane</keyword>
<organism evidence="10 11">
    <name type="scientific">Kribbella qitaiheensis</name>
    <dbReference type="NCBI Taxonomy" id="1544730"/>
    <lineage>
        <taxon>Bacteria</taxon>
        <taxon>Bacillati</taxon>
        <taxon>Actinomycetota</taxon>
        <taxon>Actinomycetes</taxon>
        <taxon>Propionibacteriales</taxon>
        <taxon>Kribbellaceae</taxon>
        <taxon>Kribbella</taxon>
    </lineage>
</organism>
<comment type="subcellular location">
    <subcellularLocation>
        <location evidence="1">Cell membrane</location>
        <topology evidence="1">Multi-pass membrane protein</topology>
    </subcellularLocation>
</comment>
<keyword evidence="11" id="KW-1185">Reference proteome</keyword>
<dbReference type="InterPro" id="IPR050250">
    <property type="entry name" value="Macrolide_Exporter_MacB"/>
</dbReference>
<evidence type="ECO:0000259" key="8">
    <source>
        <dbReference type="Pfam" id="PF02687"/>
    </source>
</evidence>
<protein>
    <submittedName>
        <fullName evidence="10">ABC transporter permease</fullName>
    </submittedName>
</protein>
<dbReference type="KEGG" id="kqi:F1D05_05925"/>
<dbReference type="AlphaFoldDB" id="A0A7G6WU66"/>
<dbReference type="InterPro" id="IPR003838">
    <property type="entry name" value="ABC3_permease_C"/>
</dbReference>
<dbReference type="Pfam" id="PF02687">
    <property type="entry name" value="FtsX"/>
    <property type="match status" value="1"/>
</dbReference>
<dbReference type="Pfam" id="PF12704">
    <property type="entry name" value="MacB_PCD"/>
    <property type="match status" value="1"/>
</dbReference>
<feature type="transmembrane region" description="Helical" evidence="7">
    <location>
        <begin position="356"/>
        <end position="379"/>
    </location>
</feature>
<dbReference type="GO" id="GO:0022857">
    <property type="term" value="F:transmembrane transporter activity"/>
    <property type="evidence" value="ECO:0007669"/>
    <property type="project" value="TreeGrafter"/>
</dbReference>
<dbReference type="EMBL" id="CP043661">
    <property type="protein sequence ID" value="QNE17531.1"/>
    <property type="molecule type" value="Genomic_DNA"/>
</dbReference>
<evidence type="ECO:0000313" key="11">
    <source>
        <dbReference type="Proteomes" id="UP000515563"/>
    </source>
</evidence>
<evidence type="ECO:0000256" key="5">
    <source>
        <dbReference type="ARBA" id="ARBA00023136"/>
    </source>
</evidence>
<evidence type="ECO:0000256" key="7">
    <source>
        <dbReference type="SAM" id="Phobius"/>
    </source>
</evidence>
<keyword evidence="3 7" id="KW-0812">Transmembrane</keyword>
<dbReference type="RefSeq" id="WP_185446358.1">
    <property type="nucleotide sequence ID" value="NZ_CP043661.1"/>
</dbReference>
<feature type="domain" description="ABC3 transporter permease C-terminal" evidence="8">
    <location>
        <begin position="269"/>
        <end position="385"/>
    </location>
</feature>
<feature type="transmembrane region" description="Helical" evidence="7">
    <location>
        <begin position="265"/>
        <end position="288"/>
    </location>
</feature>
<evidence type="ECO:0000256" key="2">
    <source>
        <dbReference type="ARBA" id="ARBA00022475"/>
    </source>
</evidence>
<comment type="similarity">
    <text evidence="6">Belongs to the ABC-4 integral membrane protein family.</text>
</comment>
<sequence length="392" mass="41102">MTWKSAVLVAWLGVRRRPLRSALTSVSLFVGVLAIVVIQGGGDFMAQTVVRDSILQTGPAVTVRVAVTGNDGDAVATAHQIRDVVRRAAGPASKTALVIDQPQLTIGTSDRTSDLSVTAVEPDLAAILPFPLLRGTWFGSARLAPQIVLNRAAWEAQDWPAGRAWIALGDRYPRAAVVVVGVVHDGNSQPHAYVDVSGNAYWQRLAYETGSIGVLTTGGVLTTERLQHQVTSLSDAAGLTPWIGDVARVDRIDSYADQLAILRRIFLGIAALSLLVGCLGILNIGLATARERADELSLRRALGASLADVLLVMLLESQLMAFLGSLTATLGAMLLLPTVVEALQADSPVGGVSVSLPAVLIGVSASSAAALLGGLYPALRAARTPIARIIRL</sequence>
<keyword evidence="2" id="KW-1003">Cell membrane</keyword>
<evidence type="ECO:0000256" key="4">
    <source>
        <dbReference type="ARBA" id="ARBA00022989"/>
    </source>
</evidence>
<feature type="transmembrane region" description="Helical" evidence="7">
    <location>
        <begin position="309"/>
        <end position="336"/>
    </location>
</feature>
<dbReference type="PANTHER" id="PTHR30572:SF4">
    <property type="entry name" value="ABC TRANSPORTER PERMEASE YTRF"/>
    <property type="match status" value="1"/>
</dbReference>
<evidence type="ECO:0000313" key="10">
    <source>
        <dbReference type="EMBL" id="QNE17531.1"/>
    </source>
</evidence>
<proteinExistence type="inferred from homology"/>
<dbReference type="GO" id="GO:0005886">
    <property type="term" value="C:plasma membrane"/>
    <property type="evidence" value="ECO:0007669"/>
    <property type="project" value="UniProtKB-SubCell"/>
</dbReference>
<reference evidence="10 11" key="2">
    <citation type="journal article" date="2020" name="Microbiol. Resour. Announc.">
        <title>Antarctic desert soil bacteria exhibit high novel natural product potential, evaluated through long-read genome sequencing and comparative genomics.</title>
        <authorList>
            <person name="Benaud N."/>
            <person name="Edwards R.J."/>
            <person name="Amos T.G."/>
            <person name="D'Agostino P.M."/>
            <person name="Gutierrez-Chavez C."/>
            <person name="Montgomery K."/>
            <person name="Nicetic I."/>
            <person name="Ferrari B.C."/>
        </authorList>
    </citation>
    <scope>NUCLEOTIDE SEQUENCE [LARGE SCALE GENOMIC DNA]</scope>
    <source>
        <strain evidence="10 11">SPB151</strain>
    </source>
</reference>
<gene>
    <name evidence="10" type="ORF">F1D05_05925</name>
</gene>
<evidence type="ECO:0000256" key="6">
    <source>
        <dbReference type="ARBA" id="ARBA00038076"/>
    </source>
</evidence>
<accession>A0A7G6WU66</accession>
<feature type="transmembrane region" description="Helical" evidence="7">
    <location>
        <begin position="21"/>
        <end position="42"/>
    </location>
</feature>
<evidence type="ECO:0000256" key="1">
    <source>
        <dbReference type="ARBA" id="ARBA00004651"/>
    </source>
</evidence>
<evidence type="ECO:0000259" key="9">
    <source>
        <dbReference type="Pfam" id="PF12704"/>
    </source>
</evidence>
<evidence type="ECO:0000256" key="3">
    <source>
        <dbReference type="ARBA" id="ARBA00022692"/>
    </source>
</evidence>
<reference evidence="11" key="1">
    <citation type="submission" date="2019-09" db="EMBL/GenBank/DDBJ databases">
        <title>Antimicrobial potential of Antarctic Bacteria.</title>
        <authorList>
            <person name="Benaud N."/>
            <person name="Edwards R.J."/>
            <person name="Ferrari B.C."/>
        </authorList>
    </citation>
    <scope>NUCLEOTIDE SEQUENCE [LARGE SCALE GENOMIC DNA]</scope>
    <source>
        <strain evidence="11">SPB151</strain>
    </source>
</reference>
<feature type="domain" description="MacB-like periplasmic core" evidence="9">
    <location>
        <begin position="21"/>
        <end position="220"/>
    </location>
</feature>